<comment type="caution">
    <text evidence="13">Lacks conserved residue(s) required for the propagation of feature annotation.</text>
</comment>
<dbReference type="PANTHER" id="PTHR11040">
    <property type="entry name" value="ZINC/IRON TRANSPORTER"/>
    <property type="match status" value="1"/>
</dbReference>
<keyword evidence="15" id="KW-1185">Reference proteome</keyword>
<keyword evidence="10" id="KW-0408">Iron</keyword>
<keyword evidence="12 13" id="KW-0472">Membrane</keyword>
<evidence type="ECO:0000256" key="13">
    <source>
        <dbReference type="HAMAP-Rule" id="MF_00548"/>
    </source>
</evidence>
<feature type="transmembrane region" description="Helical" evidence="13">
    <location>
        <begin position="218"/>
        <end position="239"/>
    </location>
</feature>
<comment type="subcellular location">
    <subcellularLocation>
        <location evidence="1 13">Cell membrane</location>
        <topology evidence="1 13">Multi-pass membrane protein</topology>
    </subcellularLocation>
</comment>
<feature type="binding site" description="M1 metal binding site" evidence="13">
    <location>
        <position position="170"/>
    </location>
    <ligand>
        <name>Zn(2+)</name>
        <dbReference type="ChEBI" id="CHEBI:29105"/>
    </ligand>
</feature>
<evidence type="ECO:0000256" key="2">
    <source>
        <dbReference type="ARBA" id="ARBA00009703"/>
    </source>
</evidence>
<evidence type="ECO:0000256" key="5">
    <source>
        <dbReference type="ARBA" id="ARBA00022692"/>
    </source>
</evidence>
<feature type="transmembrane region" description="Helical" evidence="13">
    <location>
        <begin position="36"/>
        <end position="61"/>
    </location>
</feature>
<feature type="binding site" description="M2 metal binding site" evidence="13">
    <location>
        <position position="167"/>
    </location>
    <ligand>
        <name>Fe(2+)</name>
        <dbReference type="ChEBI" id="CHEBI:29033"/>
    </ligand>
</feature>
<evidence type="ECO:0000256" key="12">
    <source>
        <dbReference type="ARBA" id="ARBA00023136"/>
    </source>
</evidence>
<dbReference type="Proteomes" id="UP001210339">
    <property type="component" value="Chromosome"/>
</dbReference>
<dbReference type="RefSeq" id="WP_271191024.1">
    <property type="nucleotide sequence ID" value="NZ_CP115667.1"/>
</dbReference>
<keyword evidence="8 13" id="KW-0864">Zinc transport</keyword>
<keyword evidence="7 13" id="KW-0862">Zinc</keyword>
<gene>
    <name evidence="13 14" type="primary">zupT</name>
    <name evidence="14" type="ORF">O6R05_05660</name>
</gene>
<feature type="transmembrane region" description="Helical" evidence="13">
    <location>
        <begin position="251"/>
        <end position="268"/>
    </location>
</feature>
<comment type="function">
    <text evidence="13">Mediates zinc uptake. May also transport other divalent cations.</text>
</comment>
<organism evidence="14 15">
    <name type="scientific">Peptoniphilus equinus</name>
    <dbReference type="NCBI Taxonomy" id="3016343"/>
    <lineage>
        <taxon>Bacteria</taxon>
        <taxon>Bacillati</taxon>
        <taxon>Bacillota</taxon>
        <taxon>Tissierellia</taxon>
        <taxon>Tissierellales</taxon>
        <taxon>Peptoniphilaceae</taxon>
        <taxon>Peptoniphilus</taxon>
    </lineage>
</organism>
<feature type="transmembrane region" description="Helical" evidence="13">
    <location>
        <begin position="6"/>
        <end position="29"/>
    </location>
</feature>
<keyword evidence="5 13" id="KW-0812">Transmembrane</keyword>
<dbReference type="NCBIfam" id="NF003243">
    <property type="entry name" value="PRK04201.1"/>
    <property type="match status" value="1"/>
</dbReference>
<proteinExistence type="inferred from homology"/>
<accession>A0ABY7QRU1</accession>
<feature type="transmembrane region" description="Helical" evidence="13">
    <location>
        <begin position="73"/>
        <end position="91"/>
    </location>
</feature>
<evidence type="ECO:0000256" key="11">
    <source>
        <dbReference type="ARBA" id="ARBA00023065"/>
    </source>
</evidence>
<evidence type="ECO:0000313" key="15">
    <source>
        <dbReference type="Proteomes" id="UP001210339"/>
    </source>
</evidence>
<name>A0ABY7QRU1_9FIRM</name>
<evidence type="ECO:0000256" key="7">
    <source>
        <dbReference type="ARBA" id="ARBA00022833"/>
    </source>
</evidence>
<dbReference type="InterPro" id="IPR023498">
    <property type="entry name" value="Zn_transptr_ZupT"/>
</dbReference>
<keyword evidence="3 13" id="KW-0813">Transport</keyword>
<comment type="catalytic activity">
    <reaction evidence="13">
        <text>Zn(2+)(in) = Zn(2+)(out)</text>
        <dbReference type="Rhea" id="RHEA:29351"/>
        <dbReference type="ChEBI" id="CHEBI:29105"/>
    </reaction>
</comment>
<comment type="similarity">
    <text evidence="2 13">Belongs to the ZIP transporter (TC 2.A.5) family. ZupT subfamily.</text>
</comment>
<dbReference type="InterPro" id="IPR003689">
    <property type="entry name" value="ZIP"/>
</dbReference>
<dbReference type="PANTHER" id="PTHR11040:SF205">
    <property type="entry name" value="ZINC TRANSPORTER ZUPT"/>
    <property type="match status" value="1"/>
</dbReference>
<evidence type="ECO:0000256" key="8">
    <source>
        <dbReference type="ARBA" id="ARBA00022906"/>
    </source>
</evidence>
<evidence type="ECO:0000256" key="6">
    <source>
        <dbReference type="ARBA" id="ARBA00022723"/>
    </source>
</evidence>
<feature type="transmembrane region" description="Helical" evidence="13">
    <location>
        <begin position="188"/>
        <end position="212"/>
    </location>
</feature>
<feature type="binding site" description="M2 metal binding site" evidence="13">
    <location>
        <position position="199"/>
    </location>
    <ligand>
        <name>Fe(2+)</name>
        <dbReference type="ChEBI" id="CHEBI:29033"/>
    </ligand>
</feature>
<sequence length="269" mass="28900">MTYNALIALFICTLAGLATLIGTLMIFFLKRTNTRFLSGALGFSAGSMIFISFIELMPVAMDNLKTAQSEDSAFIYAMGGFFLGMLLLAIIDKIIPEEENPHELSSIKHPHLTTHTDVQDSGLYRMGLMTALAISIHNFPEGVATFISSVQNPQLGVSIAVAIAVHNIPEGMSVAVPIYYATGSKSKAFLYAFISGIAEPIGGLFAYLVFFAHATPTSIGIIFAVVAGIMVFISFDELLPSAEEYGNHHTSLYGCVGGMAFMALSLYLL</sequence>
<evidence type="ECO:0000256" key="1">
    <source>
        <dbReference type="ARBA" id="ARBA00004651"/>
    </source>
</evidence>
<feature type="binding site" description="M2 metal binding site" evidence="13">
    <location>
        <position position="170"/>
    </location>
    <ligand>
        <name>Fe(2+)</name>
        <dbReference type="ChEBI" id="CHEBI:29033"/>
    </ligand>
</feature>
<evidence type="ECO:0000313" key="14">
    <source>
        <dbReference type="EMBL" id="WBW49494.1"/>
    </source>
</evidence>
<dbReference type="HAMAP" id="MF_00548">
    <property type="entry name" value="ZupT"/>
    <property type="match status" value="1"/>
</dbReference>
<evidence type="ECO:0000256" key="4">
    <source>
        <dbReference type="ARBA" id="ARBA00022475"/>
    </source>
</evidence>
<evidence type="ECO:0000256" key="3">
    <source>
        <dbReference type="ARBA" id="ARBA00022448"/>
    </source>
</evidence>
<feature type="binding site" description="M2 metal binding site" evidence="13">
    <location>
        <position position="138"/>
    </location>
    <ligand>
        <name>Fe(2+)</name>
        <dbReference type="ChEBI" id="CHEBI:29033"/>
    </ligand>
</feature>
<feature type="binding site" description="M2 metal binding site" evidence="13">
    <location>
        <position position="141"/>
    </location>
    <ligand>
        <name>Fe(2+)</name>
        <dbReference type="ChEBI" id="CHEBI:29033"/>
    </ligand>
</feature>
<dbReference type="Pfam" id="PF02535">
    <property type="entry name" value="Zip"/>
    <property type="match status" value="1"/>
</dbReference>
<keyword evidence="11 13" id="KW-0406">Ion transport</keyword>
<evidence type="ECO:0000256" key="10">
    <source>
        <dbReference type="ARBA" id="ARBA00023004"/>
    </source>
</evidence>
<feature type="binding site" description="M1 metal binding site" evidence="13">
    <location>
        <position position="166"/>
    </location>
    <ligand>
        <name>Zn(2+)</name>
        <dbReference type="ChEBI" id="CHEBI:29105"/>
    </ligand>
</feature>
<keyword evidence="6" id="KW-0479">Metal-binding</keyword>
<evidence type="ECO:0000256" key="9">
    <source>
        <dbReference type="ARBA" id="ARBA00022989"/>
    </source>
</evidence>
<keyword evidence="9 13" id="KW-1133">Transmembrane helix</keyword>
<dbReference type="EMBL" id="CP115667">
    <property type="protein sequence ID" value="WBW49494.1"/>
    <property type="molecule type" value="Genomic_DNA"/>
</dbReference>
<keyword evidence="4 13" id="KW-1003">Cell membrane</keyword>
<protein>
    <recommendedName>
        <fullName evidence="13">Zinc transporter ZupT</fullName>
    </recommendedName>
</protein>
<reference evidence="14 15" key="1">
    <citation type="submission" date="2023-01" db="EMBL/GenBank/DDBJ databases">
        <authorList>
            <person name="Lee S.H."/>
            <person name="Jung H.S."/>
            <person name="Yun J.U."/>
        </authorList>
    </citation>
    <scope>NUCLEOTIDE SEQUENCE [LARGE SCALE GENOMIC DNA]</scope>
    <source>
        <strain evidence="14 15">CBA3646</strain>
    </source>
</reference>
<feature type="binding site" description="M1 metal binding site" evidence="13">
    <location>
        <position position="141"/>
    </location>
    <ligand>
        <name>Zn(2+)</name>
        <dbReference type="ChEBI" id="CHEBI:29105"/>
    </ligand>
</feature>